<protein>
    <submittedName>
        <fullName evidence="2">Uncharacterized protein</fullName>
    </submittedName>
</protein>
<proteinExistence type="predicted"/>
<reference evidence="2 3" key="1">
    <citation type="journal article" date="2016" name="Mol. Biol. Evol.">
        <title>Comparative Genomics of Early-Diverging Mushroom-Forming Fungi Provides Insights into the Origins of Lignocellulose Decay Capabilities.</title>
        <authorList>
            <person name="Nagy L.G."/>
            <person name="Riley R."/>
            <person name="Tritt A."/>
            <person name="Adam C."/>
            <person name="Daum C."/>
            <person name="Floudas D."/>
            <person name="Sun H."/>
            <person name="Yadav J.S."/>
            <person name="Pangilinan J."/>
            <person name="Larsson K.H."/>
            <person name="Matsuura K."/>
            <person name="Barry K."/>
            <person name="Labutti K."/>
            <person name="Kuo R."/>
            <person name="Ohm R.A."/>
            <person name="Bhattacharya S.S."/>
            <person name="Shirouzu T."/>
            <person name="Yoshinaga Y."/>
            <person name="Martin F.M."/>
            <person name="Grigoriev I.V."/>
            <person name="Hibbett D.S."/>
        </authorList>
    </citation>
    <scope>NUCLEOTIDE SEQUENCE [LARGE SCALE GENOMIC DNA]</scope>
    <source>
        <strain evidence="2 3">CBS 109695</strain>
    </source>
</reference>
<organism evidence="2 3">
    <name type="scientific">Athelia psychrophila</name>
    <dbReference type="NCBI Taxonomy" id="1759441"/>
    <lineage>
        <taxon>Eukaryota</taxon>
        <taxon>Fungi</taxon>
        <taxon>Dikarya</taxon>
        <taxon>Basidiomycota</taxon>
        <taxon>Agaricomycotina</taxon>
        <taxon>Agaricomycetes</taxon>
        <taxon>Agaricomycetidae</taxon>
        <taxon>Atheliales</taxon>
        <taxon>Atheliaceae</taxon>
        <taxon>Athelia</taxon>
    </lineage>
</organism>
<dbReference type="AlphaFoldDB" id="A0A166E1E0"/>
<evidence type="ECO:0000256" key="1">
    <source>
        <dbReference type="SAM" id="Phobius"/>
    </source>
</evidence>
<dbReference type="EMBL" id="KV417606">
    <property type="protein sequence ID" value="KZP15290.1"/>
    <property type="molecule type" value="Genomic_DNA"/>
</dbReference>
<name>A0A166E1E0_9AGAM</name>
<feature type="transmembrane region" description="Helical" evidence="1">
    <location>
        <begin position="81"/>
        <end position="100"/>
    </location>
</feature>
<feature type="transmembrane region" description="Helical" evidence="1">
    <location>
        <begin position="120"/>
        <end position="144"/>
    </location>
</feature>
<dbReference type="STRING" id="436010.A0A166E1E0"/>
<keyword evidence="3" id="KW-1185">Reference proteome</keyword>
<keyword evidence="1" id="KW-0812">Transmembrane</keyword>
<accession>A0A166E1E0</accession>
<dbReference type="Proteomes" id="UP000076532">
    <property type="component" value="Unassembled WGS sequence"/>
</dbReference>
<evidence type="ECO:0000313" key="2">
    <source>
        <dbReference type="EMBL" id="KZP15290.1"/>
    </source>
</evidence>
<feature type="transmembrane region" description="Helical" evidence="1">
    <location>
        <begin position="12"/>
        <end position="29"/>
    </location>
</feature>
<feature type="transmembrane region" description="Helical" evidence="1">
    <location>
        <begin position="49"/>
        <end position="69"/>
    </location>
</feature>
<evidence type="ECO:0000313" key="3">
    <source>
        <dbReference type="Proteomes" id="UP000076532"/>
    </source>
</evidence>
<keyword evidence="1" id="KW-0472">Membrane</keyword>
<dbReference type="OrthoDB" id="2550823at2759"/>
<sequence length="153" mass="16783">MADAVNVNARSPWSAVFLLHLALELPVAIQGLWMPANLPFLEMNNTTLIILKLYAALILGTCVTSFLCYSLPEFLPGKRGLAIGLCIYHSTLSTVLFQAPRFIPHSFGAFAETSGLTPEVLWGTAHGVLSLLLVVWWQGTLPYVRMSKGLKLQ</sequence>
<gene>
    <name evidence="2" type="ORF">FIBSPDRAFT_833023</name>
</gene>
<keyword evidence="1" id="KW-1133">Transmembrane helix</keyword>